<dbReference type="InterPro" id="IPR011146">
    <property type="entry name" value="HIT-like"/>
</dbReference>
<feature type="domain" description="HIT" evidence="2">
    <location>
        <begin position="241"/>
        <end position="298"/>
    </location>
</feature>
<dbReference type="Pfam" id="PF01230">
    <property type="entry name" value="HIT"/>
    <property type="match status" value="1"/>
</dbReference>
<accession>A0A4U5M0D5</accession>
<evidence type="ECO:0000313" key="4">
    <source>
        <dbReference type="Proteomes" id="UP000298663"/>
    </source>
</evidence>
<dbReference type="OrthoDB" id="672793at2759"/>
<comment type="caution">
    <text evidence="1">Lacks conserved residue(s) required for the propagation of feature annotation.</text>
</comment>
<dbReference type="Proteomes" id="UP000298663">
    <property type="component" value="Unassembled WGS sequence"/>
</dbReference>
<sequence>MLHPDFQDPFFVFAPDFQRLRPTNAFTHSVEGCYRSTEDGFEHVISPSDPPPQTGRLESFIGQELDTEQNIISPQSSSSNLSERLSLHVFLEIRTPLISKMDNPQNLCLFELQFVGSVDAFPSSELFMNFRMGHCSFCIAVDVASRSSKAALLIAMTFMTAETSKEIQDLVAQFFTSGKENIAPKSISEAESCNCLGRGEDCDGGPDCCKFYPTCRSSCMCKCDDKIPDDITGMKPNQQVKIDKPKQKGISAKIIFEDEHVLAFHYVSPQAPVHFLVIPKRRIDMMENATEEDEIVRL</sequence>
<evidence type="ECO:0000256" key="1">
    <source>
        <dbReference type="PROSITE-ProRule" id="PRU00464"/>
    </source>
</evidence>
<comment type="caution">
    <text evidence="3">The sequence shown here is derived from an EMBL/GenBank/DDBJ whole genome shotgun (WGS) entry which is preliminary data.</text>
</comment>
<reference evidence="3 4" key="1">
    <citation type="journal article" date="2015" name="Genome Biol.">
        <title>Comparative genomics of Steinernema reveals deeply conserved gene regulatory networks.</title>
        <authorList>
            <person name="Dillman A.R."/>
            <person name="Macchietto M."/>
            <person name="Porter C.F."/>
            <person name="Rogers A."/>
            <person name="Williams B."/>
            <person name="Antoshechkin I."/>
            <person name="Lee M.M."/>
            <person name="Goodwin Z."/>
            <person name="Lu X."/>
            <person name="Lewis E.E."/>
            <person name="Goodrich-Blair H."/>
            <person name="Stock S.P."/>
            <person name="Adams B.J."/>
            <person name="Sternberg P.W."/>
            <person name="Mortazavi A."/>
        </authorList>
    </citation>
    <scope>NUCLEOTIDE SEQUENCE [LARGE SCALE GENOMIC DNA]</scope>
    <source>
        <strain evidence="3 4">ALL</strain>
    </source>
</reference>
<dbReference type="InterPro" id="IPR001310">
    <property type="entry name" value="Histidine_triad_HIT"/>
</dbReference>
<dbReference type="SUPFAM" id="SSF54197">
    <property type="entry name" value="HIT-like"/>
    <property type="match status" value="1"/>
</dbReference>
<dbReference type="STRING" id="34508.A0A4U5M0D5"/>
<dbReference type="AlphaFoldDB" id="A0A4U5M0D5"/>
<dbReference type="PROSITE" id="PS51084">
    <property type="entry name" value="HIT_2"/>
    <property type="match status" value="1"/>
</dbReference>
<evidence type="ECO:0000313" key="3">
    <source>
        <dbReference type="EMBL" id="TKR62101.1"/>
    </source>
</evidence>
<dbReference type="PANTHER" id="PTHR23089">
    <property type="entry name" value="HISTIDINE TRIAD HIT PROTEIN"/>
    <property type="match status" value="1"/>
</dbReference>
<dbReference type="EMBL" id="AZBU02000010">
    <property type="protein sequence ID" value="TKR62101.1"/>
    <property type="molecule type" value="Genomic_DNA"/>
</dbReference>
<keyword evidence="4" id="KW-1185">Reference proteome</keyword>
<reference evidence="3 4" key="2">
    <citation type="journal article" date="2019" name="G3 (Bethesda)">
        <title>Hybrid Assembly of the Genome of the Entomopathogenic Nematode Steinernema carpocapsae Identifies the X-Chromosome.</title>
        <authorList>
            <person name="Serra L."/>
            <person name="Macchietto M."/>
            <person name="Macias-Munoz A."/>
            <person name="McGill C.J."/>
            <person name="Rodriguez I.M."/>
            <person name="Rodriguez B."/>
            <person name="Murad R."/>
            <person name="Mortazavi A."/>
        </authorList>
    </citation>
    <scope>NUCLEOTIDE SEQUENCE [LARGE SCALE GENOMIC DNA]</scope>
    <source>
        <strain evidence="3 4">ALL</strain>
    </source>
</reference>
<proteinExistence type="predicted"/>
<gene>
    <name evidence="3" type="ORF">L596_026105</name>
</gene>
<protein>
    <recommendedName>
        <fullName evidence="2">HIT domain-containing protein</fullName>
    </recommendedName>
</protein>
<evidence type="ECO:0000259" key="2">
    <source>
        <dbReference type="PROSITE" id="PS51084"/>
    </source>
</evidence>
<dbReference type="Gene3D" id="3.30.428.10">
    <property type="entry name" value="HIT-like"/>
    <property type="match status" value="1"/>
</dbReference>
<dbReference type="GO" id="GO:0003824">
    <property type="term" value="F:catalytic activity"/>
    <property type="evidence" value="ECO:0007669"/>
    <property type="project" value="InterPro"/>
</dbReference>
<name>A0A4U5M0D5_STECR</name>
<organism evidence="3 4">
    <name type="scientific">Steinernema carpocapsae</name>
    <name type="common">Entomopathogenic nematode</name>
    <dbReference type="NCBI Taxonomy" id="34508"/>
    <lineage>
        <taxon>Eukaryota</taxon>
        <taxon>Metazoa</taxon>
        <taxon>Ecdysozoa</taxon>
        <taxon>Nematoda</taxon>
        <taxon>Chromadorea</taxon>
        <taxon>Rhabditida</taxon>
        <taxon>Tylenchina</taxon>
        <taxon>Panagrolaimomorpha</taxon>
        <taxon>Strongyloidoidea</taxon>
        <taxon>Steinernematidae</taxon>
        <taxon>Steinernema</taxon>
    </lineage>
</organism>
<dbReference type="InterPro" id="IPR036265">
    <property type="entry name" value="HIT-like_sf"/>
</dbReference>